<evidence type="ECO:0000313" key="2">
    <source>
        <dbReference type="Proteomes" id="UP000715095"/>
    </source>
</evidence>
<sequence length="130" mass="14940">MALIQFSSVAAGPFIMFKETVEEIFKTISEPFSPKGAWGAEDLSDVLRRLEAAEVRDKAEARRREEELEAMSRASFCFDPAMKGREEELAKLIKENEARINFYQRVVPLKSMIQRAIKHKKPVMWEMMGG</sequence>
<protein>
    <submittedName>
        <fullName evidence="1">DUF1840 family protein</fullName>
    </submittedName>
</protein>
<proteinExistence type="predicted"/>
<dbReference type="Pfam" id="PF08895">
    <property type="entry name" value="DUF1840"/>
    <property type="match status" value="1"/>
</dbReference>
<dbReference type="EMBL" id="JACJJC010000001">
    <property type="protein sequence ID" value="MBM6703064.1"/>
    <property type="molecule type" value="Genomic_DNA"/>
</dbReference>
<dbReference type="Proteomes" id="UP000715095">
    <property type="component" value="Unassembled WGS sequence"/>
</dbReference>
<dbReference type="RefSeq" id="WP_205101447.1">
    <property type="nucleotide sequence ID" value="NZ_JACJJC010000001.1"/>
</dbReference>
<reference evidence="1 2" key="1">
    <citation type="journal article" date="2021" name="Sci. Rep.">
        <title>The distribution of antibiotic resistance genes in chicken gut microbiota commensals.</title>
        <authorList>
            <person name="Juricova H."/>
            <person name="Matiasovicova J."/>
            <person name="Kubasova T."/>
            <person name="Cejkova D."/>
            <person name="Rychlik I."/>
        </authorList>
    </citation>
    <scope>NUCLEOTIDE SEQUENCE [LARGE SCALE GENOMIC DNA]</scope>
    <source>
        <strain evidence="1 2">An829</strain>
    </source>
</reference>
<comment type="caution">
    <text evidence="1">The sequence shown here is derived from an EMBL/GenBank/DDBJ whole genome shotgun (WGS) entry which is preliminary data.</text>
</comment>
<organism evidence="1 2">
    <name type="scientific">Sutterella massiliensis</name>
    <dbReference type="NCBI Taxonomy" id="1816689"/>
    <lineage>
        <taxon>Bacteria</taxon>
        <taxon>Pseudomonadati</taxon>
        <taxon>Pseudomonadota</taxon>
        <taxon>Betaproteobacteria</taxon>
        <taxon>Burkholderiales</taxon>
        <taxon>Sutterellaceae</taxon>
        <taxon>Sutterella</taxon>
    </lineage>
</organism>
<accession>A0ABS2DNZ0</accession>
<dbReference type="InterPro" id="IPR014991">
    <property type="entry name" value="DUF1840"/>
</dbReference>
<name>A0ABS2DNZ0_9BURK</name>
<gene>
    <name evidence="1" type="ORF">H6A60_00855</name>
</gene>
<evidence type="ECO:0000313" key="1">
    <source>
        <dbReference type="EMBL" id="MBM6703064.1"/>
    </source>
</evidence>
<keyword evidence="2" id="KW-1185">Reference proteome</keyword>